<name>A0A067QWH3_ZOONE</name>
<dbReference type="Proteomes" id="UP000027135">
    <property type="component" value="Unassembled WGS sequence"/>
</dbReference>
<organism evidence="1 2">
    <name type="scientific">Zootermopsis nevadensis</name>
    <name type="common">Dampwood termite</name>
    <dbReference type="NCBI Taxonomy" id="136037"/>
    <lineage>
        <taxon>Eukaryota</taxon>
        <taxon>Metazoa</taxon>
        <taxon>Ecdysozoa</taxon>
        <taxon>Arthropoda</taxon>
        <taxon>Hexapoda</taxon>
        <taxon>Insecta</taxon>
        <taxon>Pterygota</taxon>
        <taxon>Neoptera</taxon>
        <taxon>Polyneoptera</taxon>
        <taxon>Dictyoptera</taxon>
        <taxon>Blattodea</taxon>
        <taxon>Blattoidea</taxon>
        <taxon>Termitoidae</taxon>
        <taxon>Termopsidae</taxon>
        <taxon>Zootermopsis</taxon>
    </lineage>
</organism>
<evidence type="ECO:0000313" key="2">
    <source>
        <dbReference type="Proteomes" id="UP000027135"/>
    </source>
</evidence>
<protein>
    <submittedName>
        <fullName evidence="1">Uncharacterized protein</fullName>
    </submittedName>
</protein>
<reference evidence="1 2" key="1">
    <citation type="journal article" date="2014" name="Nat. Commun.">
        <title>Molecular traces of alternative social organization in a termite genome.</title>
        <authorList>
            <person name="Terrapon N."/>
            <person name="Li C."/>
            <person name="Robertson H.M."/>
            <person name="Ji L."/>
            <person name="Meng X."/>
            <person name="Booth W."/>
            <person name="Chen Z."/>
            <person name="Childers C.P."/>
            <person name="Glastad K.M."/>
            <person name="Gokhale K."/>
            <person name="Gowin J."/>
            <person name="Gronenberg W."/>
            <person name="Hermansen R.A."/>
            <person name="Hu H."/>
            <person name="Hunt B.G."/>
            <person name="Huylmans A.K."/>
            <person name="Khalil S.M."/>
            <person name="Mitchell R.D."/>
            <person name="Munoz-Torres M.C."/>
            <person name="Mustard J.A."/>
            <person name="Pan H."/>
            <person name="Reese J.T."/>
            <person name="Scharf M.E."/>
            <person name="Sun F."/>
            <person name="Vogel H."/>
            <person name="Xiao J."/>
            <person name="Yang W."/>
            <person name="Yang Z."/>
            <person name="Yang Z."/>
            <person name="Zhou J."/>
            <person name="Zhu J."/>
            <person name="Brent C.S."/>
            <person name="Elsik C.G."/>
            <person name="Goodisman M.A."/>
            <person name="Liberles D.A."/>
            <person name="Roe R.M."/>
            <person name="Vargo E.L."/>
            <person name="Vilcinskas A."/>
            <person name="Wang J."/>
            <person name="Bornberg-Bauer E."/>
            <person name="Korb J."/>
            <person name="Zhang G."/>
            <person name="Liebig J."/>
        </authorList>
    </citation>
    <scope>NUCLEOTIDE SEQUENCE [LARGE SCALE GENOMIC DNA]</scope>
    <source>
        <tissue evidence="1">Whole organism</tissue>
    </source>
</reference>
<sequence length="119" mass="13663">MIVLKHDLSSAISQTRASEVSDRVTQAFRRVHKFVFKMWGRERHFAILNDLPVLFLTRLSASCVYPVLNSIRPSLYPITDILQLVIHINTHANSCFPANLKREKLLTEDLSNFTGFYTA</sequence>
<keyword evidence="2" id="KW-1185">Reference proteome</keyword>
<dbReference type="AlphaFoldDB" id="A0A067QWH3"/>
<proteinExistence type="predicted"/>
<dbReference type="EMBL" id="KK853169">
    <property type="protein sequence ID" value="KDR10363.1"/>
    <property type="molecule type" value="Genomic_DNA"/>
</dbReference>
<accession>A0A067QWH3</accession>
<dbReference type="InParanoid" id="A0A067QWH3"/>
<gene>
    <name evidence="1" type="ORF">L798_15764</name>
</gene>
<evidence type="ECO:0000313" key="1">
    <source>
        <dbReference type="EMBL" id="KDR10363.1"/>
    </source>
</evidence>